<accession>A0AAV1D669</accession>
<keyword evidence="2" id="KW-1185">Reference proteome</keyword>
<reference evidence="1" key="1">
    <citation type="submission" date="2023-03" db="EMBL/GenBank/DDBJ databases">
        <authorList>
            <person name="Julca I."/>
        </authorList>
    </citation>
    <scope>NUCLEOTIDE SEQUENCE</scope>
</reference>
<proteinExistence type="predicted"/>
<dbReference type="AlphaFoldDB" id="A0AAV1D669"/>
<sequence>MREQYLLMNGTNEEASLIPGHLKQKSRTIWCIPIGKAGVKGVKDVDLKLNTNQIITVDGEFDPVEVIVYLYKKTGMILWLMGDDTGINQAAIARMKLKQNTDFQLEEEML</sequence>
<evidence type="ECO:0000313" key="2">
    <source>
        <dbReference type="Proteomes" id="UP001161247"/>
    </source>
</evidence>
<gene>
    <name evidence="1" type="ORF">OLC1_LOCUS11756</name>
</gene>
<evidence type="ECO:0000313" key="1">
    <source>
        <dbReference type="EMBL" id="CAI9102403.1"/>
    </source>
</evidence>
<dbReference type="Proteomes" id="UP001161247">
    <property type="component" value="Chromosome 4"/>
</dbReference>
<organism evidence="1 2">
    <name type="scientific">Oldenlandia corymbosa var. corymbosa</name>
    <dbReference type="NCBI Taxonomy" id="529605"/>
    <lineage>
        <taxon>Eukaryota</taxon>
        <taxon>Viridiplantae</taxon>
        <taxon>Streptophyta</taxon>
        <taxon>Embryophyta</taxon>
        <taxon>Tracheophyta</taxon>
        <taxon>Spermatophyta</taxon>
        <taxon>Magnoliopsida</taxon>
        <taxon>eudicotyledons</taxon>
        <taxon>Gunneridae</taxon>
        <taxon>Pentapetalae</taxon>
        <taxon>asterids</taxon>
        <taxon>lamiids</taxon>
        <taxon>Gentianales</taxon>
        <taxon>Rubiaceae</taxon>
        <taxon>Rubioideae</taxon>
        <taxon>Spermacoceae</taxon>
        <taxon>Hedyotis-Oldenlandia complex</taxon>
        <taxon>Oldenlandia</taxon>
    </lineage>
</organism>
<name>A0AAV1D669_OLDCO</name>
<protein>
    <submittedName>
        <fullName evidence="1">OLC1v1000666C1</fullName>
    </submittedName>
</protein>
<dbReference type="EMBL" id="OX459121">
    <property type="protein sequence ID" value="CAI9102403.1"/>
    <property type="molecule type" value="Genomic_DNA"/>
</dbReference>